<feature type="compositionally biased region" description="Acidic residues" evidence="1">
    <location>
        <begin position="35"/>
        <end position="53"/>
    </location>
</feature>
<accession>A0A078AUR5</accession>
<name>A0A078AUR5_STYLE</name>
<gene>
    <name evidence="2" type="primary">Contig16438.g17504</name>
    <name evidence="2" type="ORF">STYLEM_13688</name>
</gene>
<dbReference type="Proteomes" id="UP000039865">
    <property type="component" value="Unassembled WGS sequence"/>
</dbReference>
<evidence type="ECO:0000313" key="2">
    <source>
        <dbReference type="EMBL" id="CDW84623.1"/>
    </source>
</evidence>
<feature type="compositionally biased region" description="Basic and acidic residues" evidence="1">
    <location>
        <begin position="17"/>
        <end position="34"/>
    </location>
</feature>
<keyword evidence="3" id="KW-1185">Reference proteome</keyword>
<reference evidence="2 3" key="1">
    <citation type="submission" date="2014-06" db="EMBL/GenBank/DDBJ databases">
        <authorList>
            <person name="Swart Estienne"/>
        </authorList>
    </citation>
    <scope>NUCLEOTIDE SEQUENCE [LARGE SCALE GENOMIC DNA]</scope>
    <source>
        <strain evidence="2 3">130c</strain>
    </source>
</reference>
<evidence type="ECO:0000256" key="1">
    <source>
        <dbReference type="SAM" id="MobiDB-lite"/>
    </source>
</evidence>
<evidence type="ECO:0000313" key="3">
    <source>
        <dbReference type="Proteomes" id="UP000039865"/>
    </source>
</evidence>
<feature type="region of interest" description="Disordered" evidence="1">
    <location>
        <begin position="1"/>
        <end position="66"/>
    </location>
</feature>
<protein>
    <submittedName>
        <fullName evidence="2">Uncharacterized protein</fullName>
    </submittedName>
</protein>
<dbReference type="EMBL" id="CCKQ01012996">
    <property type="protein sequence ID" value="CDW84623.1"/>
    <property type="molecule type" value="Genomic_DNA"/>
</dbReference>
<dbReference type="InParanoid" id="A0A078AUR5"/>
<sequence length="101" mass="11835">MSIEIQIRMKIKSTSQNHERISTRQDEYDQRQLQEADDQENNINEEDDEEEQIEGQQVSNPSKDIPLIRSENQTFRPEEQIINTLKETNVPTGNLVIVPQK</sequence>
<organism evidence="2 3">
    <name type="scientific">Stylonychia lemnae</name>
    <name type="common">Ciliate</name>
    <dbReference type="NCBI Taxonomy" id="5949"/>
    <lineage>
        <taxon>Eukaryota</taxon>
        <taxon>Sar</taxon>
        <taxon>Alveolata</taxon>
        <taxon>Ciliophora</taxon>
        <taxon>Intramacronucleata</taxon>
        <taxon>Spirotrichea</taxon>
        <taxon>Stichotrichia</taxon>
        <taxon>Sporadotrichida</taxon>
        <taxon>Oxytrichidae</taxon>
        <taxon>Stylonychinae</taxon>
        <taxon>Stylonychia</taxon>
    </lineage>
</organism>
<dbReference type="AlphaFoldDB" id="A0A078AUR5"/>
<proteinExistence type="predicted"/>